<dbReference type="STRING" id="391625.PPSIR1_31813"/>
<evidence type="ECO:0000313" key="5">
    <source>
        <dbReference type="Proteomes" id="UP000005801"/>
    </source>
</evidence>
<dbReference type="Pfam" id="PF13517">
    <property type="entry name" value="FG-GAP_3"/>
    <property type="match status" value="2"/>
</dbReference>
<dbReference type="AlphaFoldDB" id="A6G2T0"/>
<keyword evidence="5" id="KW-1185">Reference proteome</keyword>
<gene>
    <name evidence="4" type="ORF">PPSIR1_31813</name>
</gene>
<dbReference type="PANTHER" id="PTHR16026:SF0">
    <property type="entry name" value="CARTILAGE ACIDIC PROTEIN 1"/>
    <property type="match status" value="1"/>
</dbReference>
<evidence type="ECO:0000259" key="3">
    <source>
        <dbReference type="Pfam" id="PF07593"/>
    </source>
</evidence>
<dbReference type="EMBL" id="ABCS01000016">
    <property type="protein sequence ID" value="EDM79780.1"/>
    <property type="molecule type" value="Genomic_DNA"/>
</dbReference>
<accession>A6G2T0</accession>
<reference evidence="4 5" key="1">
    <citation type="submission" date="2007-06" db="EMBL/GenBank/DDBJ databases">
        <authorList>
            <person name="Shimkets L."/>
            <person name="Ferriera S."/>
            <person name="Johnson J."/>
            <person name="Kravitz S."/>
            <person name="Beeson K."/>
            <person name="Sutton G."/>
            <person name="Rogers Y.-H."/>
            <person name="Friedman R."/>
            <person name="Frazier M."/>
            <person name="Venter J.C."/>
        </authorList>
    </citation>
    <scope>NUCLEOTIDE SEQUENCE [LARGE SCALE GENOMIC DNA]</scope>
    <source>
        <strain evidence="4 5">SIR-1</strain>
    </source>
</reference>
<dbReference type="InterPro" id="IPR028994">
    <property type="entry name" value="Integrin_alpha_N"/>
</dbReference>
<dbReference type="SUPFAM" id="SSF69318">
    <property type="entry name" value="Integrin alpha N-terminal domain"/>
    <property type="match status" value="1"/>
</dbReference>
<dbReference type="Pfam" id="PF07593">
    <property type="entry name" value="UnbV_ASPIC"/>
    <property type="match status" value="1"/>
</dbReference>
<sequence length="594" mass="63058">MLVACRGPSLGLDDEAGSSTDPTGVEAGTDTGVPGCEPWPEPPSALGMGPTMPLSFVDVSVEAGLVGVDYYEGTWPDGCDPNGTGVVEAPCKMILQGGGAAAGDADLDGWPDLYLTRLGARDQLWLNQGDGSFTELGDALGLDAVFDGNGAAWVDVDADGDLDLYVTTFGDPERYRFYRNTLIEDGALAFVEEGSERGLALDDGLPHWGFSVAVGDYDRDGWLDLYTSEWRPGPSVLPETSHARLLRNRGAAAPGVFEDQTLDAQASTLAINPAGTYVFAPAFVDLDEDGWLDLAVVADNGTSKLLWNAGDGSFIDGTPTAKVGIERNGMGSAFGDLDGDGHLDWYVSAIFSPDDEDTDCGNSVCGNGGNRLYRSFGPRCFEETSRDLDVHVGGWGWGTAAWDPDNDGDLDLVEVNGFHVPHGPPGGAFLNHPMRLWQNGSEFIGETAFSHVADASGLDDPGQGRGLLTFDYDRDGDLDLLVVDNKSGARLWRNELGQENAWLDVELRGDPSSGNLAGVGARVELIRDVDAATQVRVMGVDTHFLGQGENRVHFGLGPSEAPVTEVRVVWPTTGEVSVRTNVSARQVLVIDEAG</sequence>
<comment type="caution">
    <text evidence="4">The sequence shown here is derived from an EMBL/GenBank/DDBJ whole genome shotgun (WGS) entry which is preliminary data.</text>
</comment>
<dbReference type="PANTHER" id="PTHR16026">
    <property type="entry name" value="CARTILAGE ACIDIC PROTEIN 1"/>
    <property type="match status" value="1"/>
</dbReference>
<feature type="region of interest" description="Disordered" evidence="2">
    <location>
        <begin position="1"/>
        <end position="35"/>
    </location>
</feature>
<dbReference type="Gene3D" id="2.130.10.130">
    <property type="entry name" value="Integrin alpha, N-terminal"/>
    <property type="match status" value="1"/>
</dbReference>
<dbReference type="InterPro" id="IPR018247">
    <property type="entry name" value="EF_Hand_1_Ca_BS"/>
</dbReference>
<evidence type="ECO:0000256" key="2">
    <source>
        <dbReference type="SAM" id="MobiDB-lite"/>
    </source>
</evidence>
<dbReference type="InterPro" id="IPR027039">
    <property type="entry name" value="Crtac1"/>
</dbReference>
<dbReference type="PROSITE" id="PS00018">
    <property type="entry name" value="EF_HAND_1"/>
    <property type="match status" value="1"/>
</dbReference>
<evidence type="ECO:0000313" key="4">
    <source>
        <dbReference type="EMBL" id="EDM79780.1"/>
    </source>
</evidence>
<dbReference type="eggNOG" id="COG0457">
    <property type="taxonomic scope" value="Bacteria"/>
</dbReference>
<dbReference type="InterPro" id="IPR011519">
    <property type="entry name" value="UnbV_ASPIC"/>
</dbReference>
<keyword evidence="1" id="KW-0732">Signal</keyword>
<dbReference type="Proteomes" id="UP000005801">
    <property type="component" value="Unassembled WGS sequence"/>
</dbReference>
<name>A6G2T0_9BACT</name>
<dbReference type="InterPro" id="IPR013517">
    <property type="entry name" value="FG-GAP"/>
</dbReference>
<protein>
    <recommendedName>
        <fullName evidence="3">ASPIC/UnbV domain-containing protein</fullName>
    </recommendedName>
</protein>
<organism evidence="4 5">
    <name type="scientific">Plesiocystis pacifica SIR-1</name>
    <dbReference type="NCBI Taxonomy" id="391625"/>
    <lineage>
        <taxon>Bacteria</taxon>
        <taxon>Pseudomonadati</taxon>
        <taxon>Myxococcota</taxon>
        <taxon>Polyangia</taxon>
        <taxon>Nannocystales</taxon>
        <taxon>Nannocystaceae</taxon>
        <taxon>Plesiocystis</taxon>
    </lineage>
</organism>
<evidence type="ECO:0000256" key="1">
    <source>
        <dbReference type="ARBA" id="ARBA00022729"/>
    </source>
</evidence>
<proteinExistence type="predicted"/>
<feature type="domain" description="ASPIC/UnbV" evidence="3">
    <location>
        <begin position="518"/>
        <end position="588"/>
    </location>
</feature>